<evidence type="ECO:0000259" key="9">
    <source>
        <dbReference type="Pfam" id="PF00218"/>
    </source>
</evidence>
<gene>
    <name evidence="10" type="ORF">JCM21714_3539</name>
</gene>
<evidence type="ECO:0000256" key="3">
    <source>
        <dbReference type="ARBA" id="ARBA00012362"/>
    </source>
</evidence>
<dbReference type="GO" id="GO:0004640">
    <property type="term" value="F:phosphoribosylanthranilate isomerase activity"/>
    <property type="evidence" value="ECO:0007669"/>
    <property type="project" value="TreeGrafter"/>
</dbReference>
<keyword evidence="7" id="KW-0057">Aromatic amino acid biosynthesis</keyword>
<keyword evidence="5" id="KW-0210">Decarboxylase</keyword>
<evidence type="ECO:0000256" key="2">
    <source>
        <dbReference type="ARBA" id="ARBA00004696"/>
    </source>
</evidence>
<dbReference type="InterPro" id="IPR001468">
    <property type="entry name" value="Indole-3-GlycerolPSynthase_CS"/>
</dbReference>
<keyword evidence="8" id="KW-0456">Lyase</keyword>
<evidence type="ECO:0000256" key="4">
    <source>
        <dbReference type="ARBA" id="ARBA00022605"/>
    </source>
</evidence>
<reference evidence="10 11" key="1">
    <citation type="journal article" date="2014" name="Genome Announc.">
        <title>Draft Genome Sequence of the Boron-Tolerant and Moderately Halotolerant Bacterium Gracilibacillus boraciitolerans JCM 21714T.</title>
        <authorList>
            <person name="Ahmed I."/>
            <person name="Oshima K."/>
            <person name="Suda W."/>
            <person name="Kitamura K."/>
            <person name="Iida T."/>
            <person name="Ohmori Y."/>
            <person name="Fujiwara T."/>
            <person name="Hattori M."/>
            <person name="Ohkuma M."/>
        </authorList>
    </citation>
    <scope>NUCLEOTIDE SEQUENCE [LARGE SCALE GENOMIC DNA]</scope>
    <source>
        <strain evidence="10 11">JCM 21714</strain>
    </source>
</reference>
<accession>W4VLY4</accession>
<dbReference type="InterPro" id="IPR045186">
    <property type="entry name" value="Indole-3-glycerol_P_synth"/>
</dbReference>
<dbReference type="eggNOG" id="COG0134">
    <property type="taxonomic scope" value="Bacteria"/>
</dbReference>
<evidence type="ECO:0000256" key="6">
    <source>
        <dbReference type="ARBA" id="ARBA00022822"/>
    </source>
</evidence>
<evidence type="ECO:0000313" key="11">
    <source>
        <dbReference type="Proteomes" id="UP000019102"/>
    </source>
</evidence>
<dbReference type="PANTHER" id="PTHR22854:SF2">
    <property type="entry name" value="INDOLE-3-GLYCEROL-PHOSPHATE SYNTHASE"/>
    <property type="match status" value="1"/>
</dbReference>
<dbReference type="Proteomes" id="UP000019102">
    <property type="component" value="Unassembled WGS sequence"/>
</dbReference>
<dbReference type="EC" id="4.1.1.48" evidence="3"/>
<dbReference type="AlphaFoldDB" id="W4VLY4"/>
<name>W4VLY4_9BACI</name>
<dbReference type="GO" id="GO:0000162">
    <property type="term" value="P:L-tryptophan biosynthetic process"/>
    <property type="evidence" value="ECO:0007669"/>
    <property type="project" value="UniProtKB-UniPathway"/>
</dbReference>
<comment type="catalytic activity">
    <reaction evidence="1">
        <text>1-(2-carboxyphenylamino)-1-deoxy-D-ribulose 5-phosphate + H(+) = (1S,2R)-1-C-(indol-3-yl)glycerol 3-phosphate + CO2 + H2O</text>
        <dbReference type="Rhea" id="RHEA:23476"/>
        <dbReference type="ChEBI" id="CHEBI:15377"/>
        <dbReference type="ChEBI" id="CHEBI:15378"/>
        <dbReference type="ChEBI" id="CHEBI:16526"/>
        <dbReference type="ChEBI" id="CHEBI:58613"/>
        <dbReference type="ChEBI" id="CHEBI:58866"/>
        <dbReference type="EC" id="4.1.1.48"/>
    </reaction>
</comment>
<comment type="pathway">
    <text evidence="2">Amino-acid biosynthesis; L-tryptophan biosynthesis; L-tryptophan from chorismate: step 4/5.</text>
</comment>
<dbReference type="Gene3D" id="3.20.20.70">
    <property type="entry name" value="Aldolase class I"/>
    <property type="match status" value="1"/>
</dbReference>
<dbReference type="UniPathway" id="UPA00035">
    <property type="reaction ID" value="UER00043"/>
</dbReference>
<evidence type="ECO:0000256" key="8">
    <source>
        <dbReference type="ARBA" id="ARBA00023239"/>
    </source>
</evidence>
<dbReference type="PANTHER" id="PTHR22854">
    <property type="entry name" value="TRYPTOPHAN BIOSYNTHESIS PROTEIN"/>
    <property type="match status" value="1"/>
</dbReference>
<keyword evidence="4" id="KW-0028">Amino-acid biosynthesis</keyword>
<evidence type="ECO:0000256" key="1">
    <source>
        <dbReference type="ARBA" id="ARBA00001633"/>
    </source>
</evidence>
<dbReference type="InterPro" id="IPR013798">
    <property type="entry name" value="Indole-3-glycerol_P_synth_dom"/>
</dbReference>
<dbReference type="STRING" id="1298598.JCM21714_3539"/>
<dbReference type="InterPro" id="IPR013785">
    <property type="entry name" value="Aldolase_TIM"/>
</dbReference>
<keyword evidence="11" id="KW-1185">Reference proteome</keyword>
<evidence type="ECO:0000256" key="5">
    <source>
        <dbReference type="ARBA" id="ARBA00022793"/>
    </source>
</evidence>
<evidence type="ECO:0000313" key="10">
    <source>
        <dbReference type="EMBL" id="GAE94385.1"/>
    </source>
</evidence>
<dbReference type="InterPro" id="IPR011060">
    <property type="entry name" value="RibuloseP-bd_barrel"/>
</dbReference>
<protein>
    <recommendedName>
        <fullName evidence="3">indole-3-glycerol-phosphate synthase</fullName>
        <ecNumber evidence="3">4.1.1.48</ecNumber>
    </recommendedName>
</protein>
<comment type="caution">
    <text evidence="10">The sequence shown here is derived from an EMBL/GenBank/DDBJ whole genome shotgun (WGS) entry which is preliminary data.</text>
</comment>
<evidence type="ECO:0000256" key="7">
    <source>
        <dbReference type="ARBA" id="ARBA00023141"/>
    </source>
</evidence>
<feature type="domain" description="Indole-3-glycerol phosphate synthase" evidence="9">
    <location>
        <begin position="4"/>
        <end position="95"/>
    </location>
</feature>
<proteinExistence type="predicted"/>
<dbReference type="Pfam" id="PF00218">
    <property type="entry name" value="IGPS"/>
    <property type="match status" value="1"/>
</dbReference>
<dbReference type="EMBL" id="BAVS01000023">
    <property type="protein sequence ID" value="GAE94385.1"/>
    <property type="molecule type" value="Genomic_DNA"/>
</dbReference>
<dbReference type="PROSITE" id="PS00614">
    <property type="entry name" value="IGPS"/>
    <property type="match status" value="1"/>
</dbReference>
<keyword evidence="6" id="KW-0822">Tryptophan biosynthesis</keyword>
<organism evidence="10 11">
    <name type="scientific">Gracilibacillus boraciitolerans JCM 21714</name>
    <dbReference type="NCBI Taxonomy" id="1298598"/>
    <lineage>
        <taxon>Bacteria</taxon>
        <taxon>Bacillati</taxon>
        <taxon>Bacillota</taxon>
        <taxon>Bacilli</taxon>
        <taxon>Bacillales</taxon>
        <taxon>Bacillaceae</taxon>
        <taxon>Gracilibacillus</taxon>
    </lineage>
</organism>
<sequence length="95" mass="10642">MTILDKILAEKKKEVLTLKEQYQPGSIQTKRVNISLYDTFMKADKMNIIAEMKRASPSKGLINDGVEPAEQGKIYEKCGAGAISVLTDYPFFRGK</sequence>
<dbReference type="GO" id="GO:0004425">
    <property type="term" value="F:indole-3-glycerol-phosphate synthase activity"/>
    <property type="evidence" value="ECO:0007669"/>
    <property type="project" value="UniProtKB-EC"/>
</dbReference>
<dbReference type="SUPFAM" id="SSF51366">
    <property type="entry name" value="Ribulose-phoshate binding barrel"/>
    <property type="match status" value="1"/>
</dbReference>